<dbReference type="InterPro" id="IPR014054">
    <property type="entry name" value="Phage_regulatory_Rha"/>
</dbReference>
<proteinExistence type="predicted"/>
<dbReference type="OrthoDB" id="9812611at2"/>
<keyword evidence="3" id="KW-1185">Reference proteome</keyword>
<reference evidence="2 3" key="1">
    <citation type="submission" date="2019-06" db="EMBL/GenBank/DDBJ databases">
        <title>Sequencing the genomes of 1000 actinobacteria strains.</title>
        <authorList>
            <person name="Klenk H.-P."/>
        </authorList>
    </citation>
    <scope>NUCLEOTIDE SEQUENCE [LARGE SCALE GENOMIC DNA]</scope>
    <source>
        <strain evidence="2 3">DSM 4813</strain>
    </source>
</reference>
<name>A0A542ZT69_RARFA</name>
<protein>
    <submittedName>
        <fullName evidence="2">Regulatory protein Rha</fullName>
    </submittedName>
</protein>
<dbReference type="Proteomes" id="UP000315389">
    <property type="component" value="Unassembled WGS sequence"/>
</dbReference>
<dbReference type="EMBL" id="VFOS01000001">
    <property type="protein sequence ID" value="TQL63558.1"/>
    <property type="molecule type" value="Genomic_DNA"/>
</dbReference>
<evidence type="ECO:0000313" key="3">
    <source>
        <dbReference type="Proteomes" id="UP000315389"/>
    </source>
</evidence>
<comment type="caution">
    <text evidence="2">The sequence shown here is derived from an EMBL/GenBank/DDBJ whole genome shotgun (WGS) entry which is preliminary data.</text>
</comment>
<dbReference type="AlphaFoldDB" id="A0A542ZT69"/>
<evidence type="ECO:0000313" key="2">
    <source>
        <dbReference type="EMBL" id="TQL63558.1"/>
    </source>
</evidence>
<evidence type="ECO:0000256" key="1">
    <source>
        <dbReference type="SAM" id="MobiDB-lite"/>
    </source>
</evidence>
<accession>A0A542ZT69</accession>
<sequence>MTVVSLPRIERDSTGNLRVSSEQIAEGTENQHKNVLQLIRTYRGDLEDFGTLESETRPFVGADGRTQHREIFHLTEPQATLILTYMRNMERIRVFKKALVKAFFDMAQRLAAPQSIDLTSLEGISAVLDAGKAALNRAIAAEARAEKAEKVVHAIETSKGLTIREFHKHYFSEVGERDFFARLYALGLLIDQRGARKNKRTGETKSGHQHNHPAYKGKPFFQLVGRLDSEGERREQTRVRPGEPEVALADLLARRGLPLNANALKPAVIKEISA</sequence>
<gene>
    <name evidence="2" type="ORF">FB461_0018</name>
</gene>
<feature type="region of interest" description="Disordered" evidence="1">
    <location>
        <begin position="196"/>
        <end position="215"/>
    </location>
</feature>
<dbReference type="RefSeq" id="WP_142117817.1">
    <property type="nucleotide sequence ID" value="NZ_BAAASV010000002.1"/>
</dbReference>
<dbReference type="Pfam" id="PF09669">
    <property type="entry name" value="Phage_pRha"/>
    <property type="match status" value="1"/>
</dbReference>
<organism evidence="2 3">
    <name type="scientific">Rarobacter faecitabidus</name>
    <dbReference type="NCBI Taxonomy" id="13243"/>
    <lineage>
        <taxon>Bacteria</taxon>
        <taxon>Bacillati</taxon>
        <taxon>Actinomycetota</taxon>
        <taxon>Actinomycetes</taxon>
        <taxon>Micrococcales</taxon>
        <taxon>Rarobacteraceae</taxon>
        <taxon>Rarobacter</taxon>
    </lineage>
</organism>